<protein>
    <submittedName>
        <fullName evidence="1">Uncharacterized protein</fullName>
    </submittedName>
</protein>
<evidence type="ECO:0000313" key="1">
    <source>
        <dbReference type="EMBL" id="GGH70481.1"/>
    </source>
</evidence>
<proteinExistence type="predicted"/>
<gene>
    <name evidence="1" type="ORF">GCM10010978_05440</name>
</gene>
<name>A0A8J2ZPI3_9BACI</name>
<reference evidence="1" key="1">
    <citation type="journal article" date="2014" name="Int. J. Syst. Evol. Microbiol.">
        <title>Complete genome sequence of Corynebacterium casei LMG S-19264T (=DSM 44701T), isolated from a smear-ripened cheese.</title>
        <authorList>
            <consortium name="US DOE Joint Genome Institute (JGI-PGF)"/>
            <person name="Walter F."/>
            <person name="Albersmeier A."/>
            <person name="Kalinowski J."/>
            <person name="Ruckert C."/>
        </authorList>
    </citation>
    <scope>NUCLEOTIDE SEQUENCE</scope>
    <source>
        <strain evidence="1">CGMCC 1.12360</strain>
    </source>
</reference>
<organism evidence="1 2">
    <name type="scientific">Compostibacillus humi</name>
    <dbReference type="NCBI Taxonomy" id="1245525"/>
    <lineage>
        <taxon>Bacteria</taxon>
        <taxon>Bacillati</taxon>
        <taxon>Bacillota</taxon>
        <taxon>Bacilli</taxon>
        <taxon>Bacillales</taxon>
        <taxon>Bacillaceae</taxon>
        <taxon>Compostibacillus</taxon>
    </lineage>
</organism>
<dbReference type="AlphaFoldDB" id="A0A8J2ZPI3"/>
<accession>A0A8J2ZPI3</accession>
<keyword evidence="2" id="KW-1185">Reference proteome</keyword>
<sequence length="69" mass="8334">MSQKCNRNIKCRLRNNIMVYIRVEMDGDVREKGIATNRGNHYNRFVFMEERINLRRCKSKWNLILARGC</sequence>
<evidence type="ECO:0000313" key="2">
    <source>
        <dbReference type="Proteomes" id="UP000602050"/>
    </source>
</evidence>
<reference evidence="1" key="2">
    <citation type="submission" date="2020-09" db="EMBL/GenBank/DDBJ databases">
        <authorList>
            <person name="Sun Q."/>
            <person name="Zhou Y."/>
        </authorList>
    </citation>
    <scope>NUCLEOTIDE SEQUENCE</scope>
    <source>
        <strain evidence="1">CGMCC 1.12360</strain>
    </source>
</reference>
<comment type="caution">
    <text evidence="1">The sequence shown here is derived from an EMBL/GenBank/DDBJ whole genome shotgun (WGS) entry which is preliminary data.</text>
</comment>
<dbReference type="Proteomes" id="UP000602050">
    <property type="component" value="Unassembled WGS sequence"/>
</dbReference>
<dbReference type="EMBL" id="BMEV01000006">
    <property type="protein sequence ID" value="GGH70481.1"/>
    <property type="molecule type" value="Genomic_DNA"/>
</dbReference>